<protein>
    <submittedName>
        <fullName evidence="2">Uncharacterized protein</fullName>
    </submittedName>
</protein>
<evidence type="ECO:0000313" key="2">
    <source>
        <dbReference type="EMBL" id="GAA2255441.1"/>
    </source>
</evidence>
<sequence length="151" mass="16615">MRTDDDSDAIEDEYALLPFWVPRVETTRIPTGRHWAAVRVTAADAEKAHRLLGPDSGPVIANPYAGVWFFLLDDLGATWEPTRTARLLREGTLIAVHQGHVRHGRDVHWAVPPGLGSTLADDLRAALDGKPPPRRWPPARSSGQPGHRLAS</sequence>
<proteinExistence type="predicted"/>
<gene>
    <name evidence="2" type="ORF">GCM10010430_44070</name>
</gene>
<dbReference type="EMBL" id="BAAATR010000020">
    <property type="protein sequence ID" value="GAA2255441.1"/>
    <property type="molecule type" value="Genomic_DNA"/>
</dbReference>
<organism evidence="2 3">
    <name type="scientific">Kitasatospora cystarginea</name>
    <dbReference type="NCBI Taxonomy" id="58350"/>
    <lineage>
        <taxon>Bacteria</taxon>
        <taxon>Bacillati</taxon>
        <taxon>Actinomycetota</taxon>
        <taxon>Actinomycetes</taxon>
        <taxon>Kitasatosporales</taxon>
        <taxon>Streptomycetaceae</taxon>
        <taxon>Kitasatospora</taxon>
    </lineage>
</organism>
<keyword evidence="3" id="KW-1185">Reference proteome</keyword>
<evidence type="ECO:0000256" key="1">
    <source>
        <dbReference type="SAM" id="MobiDB-lite"/>
    </source>
</evidence>
<name>A0ABP5R9Z2_9ACTN</name>
<dbReference type="Proteomes" id="UP001500305">
    <property type="component" value="Unassembled WGS sequence"/>
</dbReference>
<reference evidence="3" key="1">
    <citation type="journal article" date="2019" name="Int. J. Syst. Evol. Microbiol.">
        <title>The Global Catalogue of Microorganisms (GCM) 10K type strain sequencing project: providing services to taxonomists for standard genome sequencing and annotation.</title>
        <authorList>
            <consortium name="The Broad Institute Genomics Platform"/>
            <consortium name="The Broad Institute Genome Sequencing Center for Infectious Disease"/>
            <person name="Wu L."/>
            <person name="Ma J."/>
        </authorList>
    </citation>
    <scope>NUCLEOTIDE SEQUENCE [LARGE SCALE GENOMIC DNA]</scope>
    <source>
        <strain evidence="3">JCM 7356</strain>
    </source>
</reference>
<dbReference type="RefSeq" id="WP_344638184.1">
    <property type="nucleotide sequence ID" value="NZ_BAAATR010000020.1"/>
</dbReference>
<evidence type="ECO:0000313" key="3">
    <source>
        <dbReference type="Proteomes" id="UP001500305"/>
    </source>
</evidence>
<feature type="region of interest" description="Disordered" evidence="1">
    <location>
        <begin position="128"/>
        <end position="151"/>
    </location>
</feature>
<accession>A0ABP5R9Z2</accession>
<comment type="caution">
    <text evidence="2">The sequence shown here is derived from an EMBL/GenBank/DDBJ whole genome shotgun (WGS) entry which is preliminary data.</text>
</comment>